<name>A0ABD2PPP4_9PLAT</name>
<protein>
    <submittedName>
        <fullName evidence="1">Uncharacterized protein</fullName>
    </submittedName>
</protein>
<sequence>MDQEKLEKETRYQSSMNEMRAQIATFERQVKQSAGQVEQEARAEQAVLVDLPVENVDTSTSEKLKALQEREDDWNKKEKHLVAAMEKLRKENSLLITQLQAKSISLGQAEQEKRSTASQLDRYKVKFSSLNR</sequence>
<dbReference type="Proteomes" id="UP001626550">
    <property type="component" value="Unassembled WGS sequence"/>
</dbReference>
<gene>
    <name evidence="1" type="ORF">Ciccas_011985</name>
</gene>
<accession>A0ABD2PPP4</accession>
<dbReference type="AlphaFoldDB" id="A0ABD2PPP4"/>
<comment type="caution">
    <text evidence="1">The sequence shown here is derived from an EMBL/GenBank/DDBJ whole genome shotgun (WGS) entry which is preliminary data.</text>
</comment>
<evidence type="ECO:0000313" key="2">
    <source>
        <dbReference type="Proteomes" id="UP001626550"/>
    </source>
</evidence>
<evidence type="ECO:0000313" key="1">
    <source>
        <dbReference type="EMBL" id="KAL3309467.1"/>
    </source>
</evidence>
<keyword evidence="2" id="KW-1185">Reference proteome</keyword>
<reference evidence="1 2" key="1">
    <citation type="submission" date="2024-11" db="EMBL/GenBank/DDBJ databases">
        <title>Adaptive evolution of stress response genes in parasites aligns with host niche diversity.</title>
        <authorList>
            <person name="Hahn C."/>
            <person name="Resl P."/>
        </authorList>
    </citation>
    <scope>NUCLEOTIDE SEQUENCE [LARGE SCALE GENOMIC DNA]</scope>
    <source>
        <strain evidence="1">EGGRZ-B1_66</strain>
        <tissue evidence="1">Body</tissue>
    </source>
</reference>
<proteinExistence type="predicted"/>
<organism evidence="1 2">
    <name type="scientific">Cichlidogyrus casuarinus</name>
    <dbReference type="NCBI Taxonomy" id="1844966"/>
    <lineage>
        <taxon>Eukaryota</taxon>
        <taxon>Metazoa</taxon>
        <taxon>Spiralia</taxon>
        <taxon>Lophotrochozoa</taxon>
        <taxon>Platyhelminthes</taxon>
        <taxon>Monogenea</taxon>
        <taxon>Monopisthocotylea</taxon>
        <taxon>Dactylogyridea</taxon>
        <taxon>Ancyrocephalidae</taxon>
        <taxon>Cichlidogyrus</taxon>
    </lineage>
</organism>
<dbReference type="EMBL" id="JBJKFK010003882">
    <property type="protein sequence ID" value="KAL3309467.1"/>
    <property type="molecule type" value="Genomic_DNA"/>
</dbReference>